<sequence length="164" mass="17975">MLRRLAARAGAYAPGIQEHFFWQVSRRPPGATLSSVESWVRTQGRELTELGYYLLAKRSAVPTDAVLGWVEAGRGFRGAILAVDGRKLYDDGKRSEGDAVGLTVHDATSGIAEDSIPADVDDPGVVMLDPWPHVDRFISPPERLDLAHRAHKYAALLVYWSGHG</sequence>
<dbReference type="AlphaFoldDB" id="D0LSG4"/>
<dbReference type="RefSeq" id="WP_012828263.1">
    <property type="nucleotide sequence ID" value="NC_013440.1"/>
</dbReference>
<protein>
    <submittedName>
        <fullName evidence="1">Uncharacterized protein</fullName>
    </submittedName>
</protein>
<dbReference type="EMBL" id="CP001804">
    <property type="protein sequence ID" value="ACY15663.1"/>
    <property type="molecule type" value="Genomic_DNA"/>
</dbReference>
<organism evidence="1 2">
    <name type="scientific">Haliangium ochraceum (strain DSM 14365 / JCM 11303 / SMP-2)</name>
    <dbReference type="NCBI Taxonomy" id="502025"/>
    <lineage>
        <taxon>Bacteria</taxon>
        <taxon>Pseudomonadati</taxon>
        <taxon>Myxococcota</taxon>
        <taxon>Polyangia</taxon>
        <taxon>Haliangiales</taxon>
        <taxon>Kofleriaceae</taxon>
        <taxon>Haliangium</taxon>
    </lineage>
</organism>
<dbReference type="KEGG" id="hoh:Hoch_3161"/>
<keyword evidence="2" id="KW-1185">Reference proteome</keyword>
<dbReference type="Proteomes" id="UP000001880">
    <property type="component" value="Chromosome"/>
</dbReference>
<proteinExistence type="predicted"/>
<gene>
    <name evidence="1" type="ordered locus">Hoch_3161</name>
</gene>
<evidence type="ECO:0000313" key="2">
    <source>
        <dbReference type="Proteomes" id="UP000001880"/>
    </source>
</evidence>
<dbReference type="STRING" id="502025.Hoch_3161"/>
<evidence type="ECO:0000313" key="1">
    <source>
        <dbReference type="EMBL" id="ACY15663.1"/>
    </source>
</evidence>
<accession>D0LSG4</accession>
<name>D0LSG4_HALO1</name>
<reference evidence="1 2" key="1">
    <citation type="journal article" date="2010" name="Stand. Genomic Sci.">
        <title>Complete genome sequence of Haliangium ochraceum type strain (SMP-2).</title>
        <authorList>
            <consortium name="US DOE Joint Genome Institute (JGI-PGF)"/>
            <person name="Ivanova N."/>
            <person name="Daum C."/>
            <person name="Lang E."/>
            <person name="Abt B."/>
            <person name="Kopitz M."/>
            <person name="Saunders E."/>
            <person name="Lapidus A."/>
            <person name="Lucas S."/>
            <person name="Glavina Del Rio T."/>
            <person name="Nolan M."/>
            <person name="Tice H."/>
            <person name="Copeland A."/>
            <person name="Cheng J.F."/>
            <person name="Chen F."/>
            <person name="Bruce D."/>
            <person name="Goodwin L."/>
            <person name="Pitluck S."/>
            <person name="Mavromatis K."/>
            <person name="Pati A."/>
            <person name="Mikhailova N."/>
            <person name="Chen A."/>
            <person name="Palaniappan K."/>
            <person name="Land M."/>
            <person name="Hauser L."/>
            <person name="Chang Y.J."/>
            <person name="Jeffries C.D."/>
            <person name="Detter J.C."/>
            <person name="Brettin T."/>
            <person name="Rohde M."/>
            <person name="Goker M."/>
            <person name="Bristow J."/>
            <person name="Markowitz V."/>
            <person name="Eisen J.A."/>
            <person name="Hugenholtz P."/>
            <person name="Kyrpides N.C."/>
            <person name="Klenk H.P."/>
        </authorList>
    </citation>
    <scope>NUCLEOTIDE SEQUENCE [LARGE SCALE GENOMIC DNA]</scope>
    <source>
        <strain evidence="2">DSM 14365 / CIP 107738 / JCM 11303 / AJ 13395 / SMP-2</strain>
    </source>
</reference>
<dbReference type="HOGENOM" id="CLU_1616714_0_0_7"/>